<keyword evidence="2" id="KW-0812">Transmembrane</keyword>
<dbReference type="Proteomes" id="UP001500506">
    <property type="component" value="Unassembled WGS sequence"/>
</dbReference>
<name>A0ABN2K5G1_9MICO</name>
<evidence type="ECO:0000256" key="2">
    <source>
        <dbReference type="SAM" id="Phobius"/>
    </source>
</evidence>
<accession>A0ABN2K5G1</accession>
<reference evidence="3 4" key="1">
    <citation type="journal article" date="2019" name="Int. J. Syst. Evol. Microbiol.">
        <title>The Global Catalogue of Microorganisms (GCM) 10K type strain sequencing project: providing services to taxonomists for standard genome sequencing and annotation.</title>
        <authorList>
            <consortium name="The Broad Institute Genomics Platform"/>
            <consortium name="The Broad Institute Genome Sequencing Center for Infectious Disease"/>
            <person name="Wu L."/>
            <person name="Ma J."/>
        </authorList>
    </citation>
    <scope>NUCLEOTIDE SEQUENCE [LARGE SCALE GENOMIC DNA]</scope>
    <source>
        <strain evidence="3 4">JCM 14319</strain>
    </source>
</reference>
<dbReference type="RefSeq" id="WP_232496688.1">
    <property type="nucleotide sequence ID" value="NZ_BAAANH010000001.1"/>
</dbReference>
<evidence type="ECO:0000313" key="4">
    <source>
        <dbReference type="Proteomes" id="UP001500506"/>
    </source>
</evidence>
<dbReference type="EMBL" id="BAAANH010000001">
    <property type="protein sequence ID" value="GAA1748699.1"/>
    <property type="molecule type" value="Genomic_DNA"/>
</dbReference>
<gene>
    <name evidence="3" type="ORF">GCM10009747_02340</name>
</gene>
<proteinExistence type="predicted"/>
<protein>
    <recommendedName>
        <fullName evidence="5">DUF2993 domain-containing protein</fullName>
    </recommendedName>
</protein>
<keyword evidence="4" id="KW-1185">Reference proteome</keyword>
<evidence type="ECO:0000256" key="1">
    <source>
        <dbReference type="SAM" id="MobiDB-lite"/>
    </source>
</evidence>
<feature type="region of interest" description="Disordered" evidence="1">
    <location>
        <begin position="1"/>
        <end position="26"/>
    </location>
</feature>
<sequence length="279" mass="28818">MTDSSRDDRPTEVYPTEALAPMPATAEPRRRRRAARAWIIVASIVVGVAVLLVIADVVVRGIAEQRVAEQIEAELPPGVEGEVDVTIGGFSVLAQYLTGTIDHVELSAPELLVEGAPLDVDVTLQGVPVDFASPIAQADATVVADEATVNRLIEVAGIEGGLTLGDGAVGYERSIEVEVLSIPIPITVEVTATPVAAGDTVVLESIGVDVSAAGGSVDLSGLAERIIGDDPIEICVAERLPEGVEVTAIDVTEGSVRVDAQATGLRLDEESLADTGTCA</sequence>
<comment type="caution">
    <text evidence="3">The sequence shown here is derived from an EMBL/GenBank/DDBJ whole genome shotgun (WGS) entry which is preliminary data.</text>
</comment>
<feature type="transmembrane region" description="Helical" evidence="2">
    <location>
        <begin position="37"/>
        <end position="59"/>
    </location>
</feature>
<feature type="compositionally biased region" description="Basic and acidic residues" evidence="1">
    <location>
        <begin position="1"/>
        <end position="11"/>
    </location>
</feature>
<organism evidence="3 4">
    <name type="scientific">Agromyces humatus</name>
    <dbReference type="NCBI Taxonomy" id="279573"/>
    <lineage>
        <taxon>Bacteria</taxon>
        <taxon>Bacillati</taxon>
        <taxon>Actinomycetota</taxon>
        <taxon>Actinomycetes</taxon>
        <taxon>Micrococcales</taxon>
        <taxon>Microbacteriaceae</taxon>
        <taxon>Agromyces</taxon>
    </lineage>
</organism>
<dbReference type="Pfam" id="PF11209">
    <property type="entry name" value="LmeA"/>
    <property type="match status" value="1"/>
</dbReference>
<keyword evidence="2" id="KW-1133">Transmembrane helix</keyword>
<evidence type="ECO:0008006" key="5">
    <source>
        <dbReference type="Google" id="ProtNLM"/>
    </source>
</evidence>
<evidence type="ECO:0000313" key="3">
    <source>
        <dbReference type="EMBL" id="GAA1748699.1"/>
    </source>
</evidence>
<dbReference type="InterPro" id="IPR021373">
    <property type="entry name" value="DUF2993"/>
</dbReference>
<keyword evidence="2" id="KW-0472">Membrane</keyword>